<evidence type="ECO:0000256" key="1">
    <source>
        <dbReference type="SAM" id="MobiDB-lite"/>
    </source>
</evidence>
<sequence length="57" mass="6377">MITSLKQATAVQKRRAGSGKPGYAKAVRRYLKRKHAGEYKTVKKDLPVFWGVETKAA</sequence>
<evidence type="ECO:0000313" key="3">
    <source>
        <dbReference type="Proteomes" id="UP001467690"/>
    </source>
</evidence>
<feature type="region of interest" description="Disordered" evidence="1">
    <location>
        <begin position="1"/>
        <end position="23"/>
    </location>
</feature>
<accession>A0ABV1RKD2</accession>
<dbReference type="RefSeq" id="WP_350402594.1">
    <property type="nucleotide sequence ID" value="NZ_JBELOE010000265.1"/>
</dbReference>
<dbReference type="EMBL" id="JBELOE010000265">
    <property type="protein sequence ID" value="MER2493397.1"/>
    <property type="molecule type" value="Genomic_DNA"/>
</dbReference>
<feature type="compositionally biased region" description="Polar residues" evidence="1">
    <location>
        <begin position="1"/>
        <end position="10"/>
    </location>
</feature>
<organism evidence="2 3">
    <name type="scientific">Catenovulum sediminis</name>
    <dbReference type="NCBI Taxonomy" id="1740262"/>
    <lineage>
        <taxon>Bacteria</taxon>
        <taxon>Pseudomonadati</taxon>
        <taxon>Pseudomonadota</taxon>
        <taxon>Gammaproteobacteria</taxon>
        <taxon>Alteromonadales</taxon>
        <taxon>Alteromonadaceae</taxon>
        <taxon>Catenovulum</taxon>
    </lineage>
</organism>
<gene>
    <name evidence="2" type="ORF">ABS311_16085</name>
</gene>
<evidence type="ECO:0000313" key="2">
    <source>
        <dbReference type="EMBL" id="MER2493397.1"/>
    </source>
</evidence>
<name>A0ABV1RKD2_9ALTE</name>
<dbReference type="Proteomes" id="UP001467690">
    <property type="component" value="Unassembled WGS sequence"/>
</dbReference>
<keyword evidence="3" id="KW-1185">Reference proteome</keyword>
<reference evidence="2 3" key="1">
    <citation type="submission" date="2024-06" db="EMBL/GenBank/DDBJ databases">
        <authorList>
            <person name="Chen R.Y."/>
        </authorList>
    </citation>
    <scope>NUCLEOTIDE SEQUENCE [LARGE SCALE GENOMIC DNA]</scope>
    <source>
        <strain evidence="2 3">D2</strain>
    </source>
</reference>
<comment type="caution">
    <text evidence="2">The sequence shown here is derived from an EMBL/GenBank/DDBJ whole genome shotgun (WGS) entry which is preliminary data.</text>
</comment>
<protein>
    <submittedName>
        <fullName evidence="2">Uncharacterized protein</fullName>
    </submittedName>
</protein>
<proteinExistence type="predicted"/>